<feature type="transmembrane region" description="Helical" evidence="8">
    <location>
        <begin position="269"/>
        <end position="289"/>
    </location>
</feature>
<dbReference type="AlphaFoldDB" id="A0AA39CXR2"/>
<evidence type="ECO:0000256" key="8">
    <source>
        <dbReference type="SAM" id="Phobius"/>
    </source>
</evidence>
<dbReference type="PANTHER" id="PTHR30574">
    <property type="entry name" value="INNER MEMBRANE PROTEIN YEDE"/>
    <property type="match status" value="1"/>
</dbReference>
<feature type="transmembrane region" description="Helical" evidence="8">
    <location>
        <begin position="186"/>
        <end position="206"/>
    </location>
</feature>
<keyword evidence="7 8" id="KW-0472">Membrane</keyword>
<dbReference type="Pfam" id="PF04143">
    <property type="entry name" value="Sulf_transp"/>
    <property type="match status" value="1"/>
</dbReference>
<evidence type="ECO:0000256" key="4">
    <source>
        <dbReference type="ARBA" id="ARBA00022519"/>
    </source>
</evidence>
<feature type="transmembrane region" description="Helical" evidence="8">
    <location>
        <begin position="160"/>
        <end position="180"/>
    </location>
</feature>
<evidence type="ECO:0000313" key="10">
    <source>
        <dbReference type="Proteomes" id="UP001172681"/>
    </source>
</evidence>
<dbReference type="GO" id="GO:0005886">
    <property type="term" value="C:plasma membrane"/>
    <property type="evidence" value="ECO:0007669"/>
    <property type="project" value="UniProtKB-SubCell"/>
</dbReference>
<protein>
    <recommendedName>
        <fullName evidence="11">Sulphur transport domain-containing protein</fullName>
    </recommendedName>
</protein>
<keyword evidence="5 8" id="KW-0812">Transmembrane</keyword>
<keyword evidence="3" id="KW-1003">Cell membrane</keyword>
<comment type="subcellular location">
    <subcellularLocation>
        <location evidence="1">Cell inner membrane</location>
        <topology evidence="1">Multi-pass membrane protein</topology>
    </subcellularLocation>
</comment>
<evidence type="ECO:0008006" key="11">
    <source>
        <dbReference type="Google" id="ProtNLM"/>
    </source>
</evidence>
<organism evidence="9 10">
    <name type="scientific">Knufia peltigerae</name>
    <dbReference type="NCBI Taxonomy" id="1002370"/>
    <lineage>
        <taxon>Eukaryota</taxon>
        <taxon>Fungi</taxon>
        <taxon>Dikarya</taxon>
        <taxon>Ascomycota</taxon>
        <taxon>Pezizomycotina</taxon>
        <taxon>Eurotiomycetes</taxon>
        <taxon>Chaetothyriomycetidae</taxon>
        <taxon>Chaetothyriales</taxon>
        <taxon>Trichomeriaceae</taxon>
        <taxon>Knufia</taxon>
    </lineage>
</organism>
<name>A0AA39CXR2_9EURO</name>
<dbReference type="PANTHER" id="PTHR30574:SF1">
    <property type="entry name" value="SULPHUR TRANSPORT DOMAIN-CONTAINING PROTEIN"/>
    <property type="match status" value="1"/>
</dbReference>
<evidence type="ECO:0000256" key="1">
    <source>
        <dbReference type="ARBA" id="ARBA00004429"/>
    </source>
</evidence>
<evidence type="ECO:0000256" key="7">
    <source>
        <dbReference type="ARBA" id="ARBA00023136"/>
    </source>
</evidence>
<keyword evidence="4" id="KW-0997">Cell inner membrane</keyword>
<feature type="transmembrane region" description="Helical" evidence="8">
    <location>
        <begin position="301"/>
        <end position="325"/>
    </location>
</feature>
<evidence type="ECO:0000256" key="3">
    <source>
        <dbReference type="ARBA" id="ARBA00022475"/>
    </source>
</evidence>
<dbReference type="Proteomes" id="UP001172681">
    <property type="component" value="Unassembled WGS sequence"/>
</dbReference>
<evidence type="ECO:0000313" key="9">
    <source>
        <dbReference type="EMBL" id="KAJ9634396.1"/>
    </source>
</evidence>
<dbReference type="InterPro" id="IPR007272">
    <property type="entry name" value="Sulf_transp_TsuA/YedE"/>
</dbReference>
<sequence>MSLSKSRAFVSGTIFGSALTLSNVASPRIIKDQFKLSDFHMLLTFLSASASSAIVFAIYNSRQQERLPLKKDSSYGWIARFDGNMIGGAALGVGMAVSGACPGTALVQAVAGIENSRSLAVGCLLGGVIFVKLRQYLDQAPHSAEAKHTVMEMTRWSQGLTLLAYESLMIAAIAVLHLLAPRGHYLLHPALGGILLGLGQVASVLLTKKPVGVSTAYEELGRYFWATIEGKAKPATESIFFSAGILTGARLVMYFVPATLQSLHRADKVSWMSAICGGGLLTFGARLAGGCTSGHGISGMSAMGLSSFVTITSTFVSAITTTFWLS</sequence>
<evidence type="ECO:0000256" key="2">
    <source>
        <dbReference type="ARBA" id="ARBA00022448"/>
    </source>
</evidence>
<reference evidence="9" key="1">
    <citation type="submission" date="2022-10" db="EMBL/GenBank/DDBJ databases">
        <title>Culturing micro-colonial fungi from biological soil crusts in the Mojave desert and describing Neophaeococcomyces mojavensis, and introducing the new genera and species Taxawa tesnikishii.</title>
        <authorList>
            <person name="Kurbessoian T."/>
            <person name="Stajich J.E."/>
        </authorList>
    </citation>
    <scope>NUCLEOTIDE SEQUENCE</scope>
    <source>
        <strain evidence="9">TK_35</strain>
    </source>
</reference>
<comment type="caution">
    <text evidence="9">The sequence shown here is derived from an EMBL/GenBank/DDBJ whole genome shotgun (WGS) entry which is preliminary data.</text>
</comment>
<gene>
    <name evidence="9" type="ORF">H2204_006221</name>
</gene>
<evidence type="ECO:0000256" key="5">
    <source>
        <dbReference type="ARBA" id="ARBA00022692"/>
    </source>
</evidence>
<keyword evidence="2" id="KW-0813">Transport</keyword>
<accession>A0AA39CXR2</accession>
<dbReference type="EMBL" id="JAPDRN010000038">
    <property type="protein sequence ID" value="KAJ9634396.1"/>
    <property type="molecule type" value="Genomic_DNA"/>
</dbReference>
<feature type="transmembrane region" description="Helical" evidence="8">
    <location>
        <begin position="43"/>
        <end position="61"/>
    </location>
</feature>
<evidence type="ECO:0000256" key="6">
    <source>
        <dbReference type="ARBA" id="ARBA00022989"/>
    </source>
</evidence>
<keyword evidence="6 8" id="KW-1133">Transmembrane helix</keyword>
<keyword evidence="10" id="KW-1185">Reference proteome</keyword>
<proteinExistence type="predicted"/>
<feature type="transmembrane region" description="Helical" evidence="8">
    <location>
        <begin position="239"/>
        <end position="257"/>
    </location>
</feature>